<evidence type="ECO:0000259" key="2">
    <source>
        <dbReference type="Pfam" id="PF07734"/>
    </source>
</evidence>
<dbReference type="InterPro" id="IPR001810">
    <property type="entry name" value="F-box_dom"/>
</dbReference>
<name>A0A6J1FVN5_CUCMO</name>
<organism evidence="3 4">
    <name type="scientific">Cucurbita moschata</name>
    <name type="common">Winter crookneck squash</name>
    <name type="synonym">Cucurbita pepo var. moschata</name>
    <dbReference type="NCBI Taxonomy" id="3662"/>
    <lineage>
        <taxon>Eukaryota</taxon>
        <taxon>Viridiplantae</taxon>
        <taxon>Streptophyta</taxon>
        <taxon>Embryophyta</taxon>
        <taxon>Tracheophyta</taxon>
        <taxon>Spermatophyta</taxon>
        <taxon>Magnoliopsida</taxon>
        <taxon>eudicotyledons</taxon>
        <taxon>Gunneridae</taxon>
        <taxon>Pentapetalae</taxon>
        <taxon>rosids</taxon>
        <taxon>fabids</taxon>
        <taxon>Cucurbitales</taxon>
        <taxon>Cucurbitaceae</taxon>
        <taxon>Cucurbiteae</taxon>
        <taxon>Cucurbita</taxon>
    </lineage>
</organism>
<dbReference type="PANTHER" id="PTHR35546">
    <property type="entry name" value="F-BOX PROTEIN INTERACTION DOMAIN PROTEIN-RELATED"/>
    <property type="match status" value="1"/>
</dbReference>
<gene>
    <name evidence="4" type="primary">LOC111447708</name>
</gene>
<proteinExistence type="predicted"/>
<evidence type="ECO:0000259" key="1">
    <source>
        <dbReference type="Pfam" id="PF00646"/>
    </source>
</evidence>
<protein>
    <submittedName>
        <fullName evidence="4">F-box protein At5g49610-like</fullName>
    </submittedName>
</protein>
<dbReference type="InterPro" id="IPR055290">
    <property type="entry name" value="At3g26010-like"/>
</dbReference>
<sequence>MGIQDVIKTDVLRFVPAKSLCRFKSVSKDWNQWISSPFLAHQQAIHFNKISGFFSQSNSQDCFFIPLDPHSHGVPFPSLSFLPESTSIRTTSNGLLCCQSTFQDSIYFICNPTTMEWRQLPEPSLFHGDVSAIALAFTPSTFNFESHFQIVCAVPFHSVRAVYFEIYSSRTNTWKISDSQYFYAGDGDLMFKGDGFCIGDTVYWETSNGIILGFDLKYEVYGEIQLPLPPGHGAITEIRGEMCYAMVITCNSENDEAGAYSLGIYVGHDMVLKHRFPLDVGSYLGEDFDGEVRVLSCVSDGMAMILVGSNVILYDVEKRKGEVVKKLVDPPDRANASISASAGRFLPYVNSLVRVCPVERMPPEDHDLQEILRNTSELVGFGEVSFCGNKWIGPTI</sequence>
<dbReference type="InterPro" id="IPR036047">
    <property type="entry name" value="F-box-like_dom_sf"/>
</dbReference>
<feature type="domain" description="F-box associated beta-propeller type 1" evidence="2">
    <location>
        <begin position="90"/>
        <end position="229"/>
    </location>
</feature>
<dbReference type="Proteomes" id="UP000504609">
    <property type="component" value="Unplaced"/>
</dbReference>
<dbReference type="PANTHER" id="PTHR35546:SF25">
    <property type="entry name" value="F-BOX DOMAIN-CONTAINING PROTEIN"/>
    <property type="match status" value="1"/>
</dbReference>
<dbReference type="KEGG" id="cmos:111447708"/>
<evidence type="ECO:0000313" key="4">
    <source>
        <dbReference type="RefSeq" id="XP_022942773.1"/>
    </source>
</evidence>
<dbReference type="Pfam" id="PF00646">
    <property type="entry name" value="F-box"/>
    <property type="match status" value="1"/>
</dbReference>
<evidence type="ECO:0000313" key="3">
    <source>
        <dbReference type="Proteomes" id="UP000504609"/>
    </source>
</evidence>
<dbReference type="InterPro" id="IPR006527">
    <property type="entry name" value="F-box-assoc_dom_typ1"/>
</dbReference>
<accession>A0A6J1FVN5</accession>
<dbReference type="SUPFAM" id="SSF81383">
    <property type="entry name" value="F-box domain"/>
    <property type="match status" value="1"/>
</dbReference>
<dbReference type="GeneID" id="111447708"/>
<reference evidence="4" key="1">
    <citation type="submission" date="2025-08" db="UniProtKB">
        <authorList>
            <consortium name="RefSeq"/>
        </authorList>
    </citation>
    <scope>IDENTIFICATION</scope>
    <source>
        <tissue evidence="4">Young leaves</tissue>
    </source>
</reference>
<dbReference type="RefSeq" id="XP_022942773.1">
    <property type="nucleotide sequence ID" value="XM_023087005.1"/>
</dbReference>
<feature type="domain" description="F-box" evidence="1">
    <location>
        <begin position="7"/>
        <end position="37"/>
    </location>
</feature>
<keyword evidence="3" id="KW-1185">Reference proteome</keyword>
<dbReference type="Pfam" id="PF07734">
    <property type="entry name" value="FBA_1"/>
    <property type="match status" value="1"/>
</dbReference>
<dbReference type="AlphaFoldDB" id="A0A6J1FVN5"/>